<dbReference type="Proteomes" id="UP000537141">
    <property type="component" value="Unassembled WGS sequence"/>
</dbReference>
<evidence type="ECO:0000256" key="5">
    <source>
        <dbReference type="ARBA" id="ARBA00023136"/>
    </source>
</evidence>
<dbReference type="GO" id="GO:0005886">
    <property type="term" value="C:plasma membrane"/>
    <property type="evidence" value="ECO:0007669"/>
    <property type="project" value="UniProtKB-SubCell"/>
</dbReference>
<accession>A0A7X0NI30</accession>
<dbReference type="EMBL" id="JACHHU010000020">
    <property type="protein sequence ID" value="MBB6543862.1"/>
    <property type="molecule type" value="Genomic_DNA"/>
</dbReference>
<feature type="transmembrane region" description="Helical" evidence="6">
    <location>
        <begin position="6"/>
        <end position="28"/>
    </location>
</feature>
<feature type="transmembrane region" description="Helical" evidence="6">
    <location>
        <begin position="40"/>
        <end position="65"/>
    </location>
</feature>
<evidence type="ECO:0000256" key="1">
    <source>
        <dbReference type="ARBA" id="ARBA00004651"/>
    </source>
</evidence>
<reference evidence="7 8" key="1">
    <citation type="submission" date="2020-08" db="EMBL/GenBank/DDBJ databases">
        <title>Genomic Encyclopedia of Type Strains, Phase IV (KMG-IV): sequencing the most valuable type-strain genomes for metagenomic binning, comparative biology and taxonomic classification.</title>
        <authorList>
            <person name="Goeker M."/>
        </authorList>
    </citation>
    <scope>NUCLEOTIDE SEQUENCE [LARGE SCALE GENOMIC DNA]</scope>
    <source>
        <strain evidence="7 8">DSM 26287</strain>
    </source>
</reference>
<evidence type="ECO:0000256" key="6">
    <source>
        <dbReference type="SAM" id="Phobius"/>
    </source>
</evidence>
<evidence type="ECO:0000256" key="3">
    <source>
        <dbReference type="ARBA" id="ARBA00022692"/>
    </source>
</evidence>
<feature type="transmembrane region" description="Helical" evidence="6">
    <location>
        <begin position="71"/>
        <end position="88"/>
    </location>
</feature>
<dbReference type="PANTHER" id="PTHR30086">
    <property type="entry name" value="ARGININE EXPORTER PROTEIN ARGO"/>
    <property type="match status" value="1"/>
</dbReference>
<comment type="subcellular location">
    <subcellularLocation>
        <location evidence="1">Cell membrane</location>
        <topology evidence="1">Multi-pass membrane protein</topology>
    </subcellularLocation>
</comment>
<dbReference type="PANTHER" id="PTHR30086:SF16">
    <property type="entry name" value="AMINO ACID EFFLUX PERMEASE RHTB FAMILY"/>
    <property type="match status" value="1"/>
</dbReference>
<protein>
    <submittedName>
        <fullName evidence="7">Threonine/homoserine/homoserine lactone efflux protein</fullName>
    </submittedName>
</protein>
<dbReference type="AlphaFoldDB" id="A0A7X0NI30"/>
<keyword evidence="2" id="KW-1003">Cell membrane</keyword>
<evidence type="ECO:0000256" key="2">
    <source>
        <dbReference type="ARBA" id="ARBA00022475"/>
    </source>
</evidence>
<feature type="transmembrane region" description="Helical" evidence="6">
    <location>
        <begin position="123"/>
        <end position="143"/>
    </location>
</feature>
<name>A0A7X0NI30_9GAMM</name>
<keyword evidence="8" id="KW-1185">Reference proteome</keyword>
<sequence>MELHLWLSLVTICILGALSPGPSLALVIRNTLNGGSKQGYATALSHGFGVALYAAITATGIGIIIVKSPTLYAIIQYAGAAFLVYLGIKALMSKKQSINLTNENSNGNNANVTTNINGWRDGFLIAFLNPKLAIFFLALFSQFVDENAAWQQKAIMTSTVGIIDALWYVIVAYALSRGPILEKLKHNSHIVDKITGGFLILLAARVVLN</sequence>
<keyword evidence="3 6" id="KW-0812">Transmembrane</keyword>
<proteinExistence type="predicted"/>
<comment type="caution">
    <text evidence="7">The sequence shown here is derived from an EMBL/GenBank/DDBJ whole genome shotgun (WGS) entry which is preliminary data.</text>
</comment>
<keyword evidence="4 6" id="KW-1133">Transmembrane helix</keyword>
<dbReference type="GO" id="GO:0015171">
    <property type="term" value="F:amino acid transmembrane transporter activity"/>
    <property type="evidence" value="ECO:0007669"/>
    <property type="project" value="TreeGrafter"/>
</dbReference>
<evidence type="ECO:0000313" key="8">
    <source>
        <dbReference type="Proteomes" id="UP000537141"/>
    </source>
</evidence>
<organism evidence="7 8">
    <name type="scientific">Thalassotalea piscium</name>
    <dbReference type="NCBI Taxonomy" id="1230533"/>
    <lineage>
        <taxon>Bacteria</taxon>
        <taxon>Pseudomonadati</taxon>
        <taxon>Pseudomonadota</taxon>
        <taxon>Gammaproteobacteria</taxon>
        <taxon>Alteromonadales</taxon>
        <taxon>Colwelliaceae</taxon>
        <taxon>Thalassotalea</taxon>
    </lineage>
</organism>
<dbReference type="InterPro" id="IPR001123">
    <property type="entry name" value="LeuE-type"/>
</dbReference>
<keyword evidence="5 6" id="KW-0472">Membrane</keyword>
<dbReference type="RefSeq" id="WP_184424641.1">
    <property type="nucleotide sequence ID" value="NZ_AP027362.1"/>
</dbReference>
<dbReference type="Pfam" id="PF01810">
    <property type="entry name" value="LysE"/>
    <property type="match status" value="1"/>
</dbReference>
<dbReference type="PIRSF" id="PIRSF006324">
    <property type="entry name" value="LeuE"/>
    <property type="match status" value="1"/>
</dbReference>
<evidence type="ECO:0000256" key="4">
    <source>
        <dbReference type="ARBA" id="ARBA00022989"/>
    </source>
</evidence>
<feature type="transmembrane region" description="Helical" evidence="6">
    <location>
        <begin position="155"/>
        <end position="175"/>
    </location>
</feature>
<evidence type="ECO:0000313" key="7">
    <source>
        <dbReference type="EMBL" id="MBB6543862.1"/>
    </source>
</evidence>
<gene>
    <name evidence="7" type="ORF">HNQ55_002385</name>
</gene>